<accession>A0A8J2RSZ6</accession>
<evidence type="ECO:0000313" key="2">
    <source>
        <dbReference type="EMBL" id="CAH0105706.1"/>
    </source>
</evidence>
<reference evidence="2" key="1">
    <citation type="submission" date="2021-11" db="EMBL/GenBank/DDBJ databases">
        <authorList>
            <person name="Schell T."/>
        </authorList>
    </citation>
    <scope>NUCLEOTIDE SEQUENCE</scope>
    <source>
        <strain evidence="2">M5</strain>
    </source>
</reference>
<protein>
    <recommendedName>
        <fullName evidence="1">BTB domain-containing protein</fullName>
    </recommendedName>
</protein>
<dbReference type="FunFam" id="1.25.40.420:FF:000030">
    <property type="entry name" value="Uncharacterized protein"/>
    <property type="match status" value="1"/>
</dbReference>
<dbReference type="AlphaFoldDB" id="A0A8J2RSZ6"/>
<dbReference type="PANTHER" id="PTHR24413">
    <property type="entry name" value="SPECKLE-TYPE POZ PROTEIN"/>
    <property type="match status" value="1"/>
</dbReference>
<sequence length="362" mass="41663">MASRKKVAKIALSTQSKTVPSNSLARSYLCQTNKAEVDEINFKWIVERFAFYDDGQTYFSLTSLEFEKNFRLKFSVKQDSLEIALLCSATTLEDFFRVDSTFILCKKTYQQMKTIKKNTQFPVILFEISKQDVVNLKSVDLGNEDITVSCRIRSLKRKVRTDICLDRPTTAISENYQHQDQILHQLEEMFEMMPLSDITFSIGGRKFTAHKNILSMRSPVFAAMFHHPTNEALSNKVNVDDIDPDVFQEVLRFIYTGKTQSTAMDKMAPGIFAAADKYLLEDLKSWCETHLIRQMSAENCLELLSLTTHHPAEHLKKNAIEFFRRNPDEVIKTDTWKKMKEENPTALCDLQQMVMSIATTAV</sequence>
<dbReference type="Proteomes" id="UP000789390">
    <property type="component" value="Unassembled WGS sequence"/>
</dbReference>
<dbReference type="Gene3D" id="3.30.710.10">
    <property type="entry name" value="Potassium Channel Kv1.1, Chain A"/>
    <property type="match status" value="1"/>
</dbReference>
<dbReference type="SUPFAM" id="SSF54695">
    <property type="entry name" value="POZ domain"/>
    <property type="match status" value="1"/>
</dbReference>
<name>A0A8J2RSZ6_9CRUS</name>
<proteinExistence type="predicted"/>
<comment type="caution">
    <text evidence="2">The sequence shown here is derived from an EMBL/GenBank/DDBJ whole genome shotgun (WGS) entry which is preliminary data.</text>
</comment>
<dbReference type="InterPro" id="IPR011333">
    <property type="entry name" value="SKP1/BTB/POZ_sf"/>
</dbReference>
<dbReference type="EMBL" id="CAKKLH010000195">
    <property type="protein sequence ID" value="CAH0105706.1"/>
    <property type="molecule type" value="Genomic_DNA"/>
</dbReference>
<dbReference type="FunFam" id="3.30.710.10:FF:000159">
    <property type="entry name" value="Speckle-type POZ protein B"/>
    <property type="match status" value="1"/>
</dbReference>
<dbReference type="Gene3D" id="1.25.40.420">
    <property type="match status" value="1"/>
</dbReference>
<evidence type="ECO:0000313" key="3">
    <source>
        <dbReference type="Proteomes" id="UP000789390"/>
    </source>
</evidence>
<gene>
    <name evidence="2" type="ORF">DGAL_LOCUS8771</name>
</gene>
<evidence type="ECO:0000259" key="1">
    <source>
        <dbReference type="PROSITE" id="PS50097"/>
    </source>
</evidence>
<feature type="domain" description="BTB" evidence="1">
    <location>
        <begin position="196"/>
        <end position="263"/>
    </location>
</feature>
<dbReference type="InterPro" id="IPR000210">
    <property type="entry name" value="BTB/POZ_dom"/>
</dbReference>
<keyword evidence="3" id="KW-1185">Reference proteome</keyword>
<dbReference type="Pfam" id="PF00651">
    <property type="entry name" value="BTB"/>
    <property type="match status" value="1"/>
</dbReference>
<organism evidence="2 3">
    <name type="scientific">Daphnia galeata</name>
    <dbReference type="NCBI Taxonomy" id="27404"/>
    <lineage>
        <taxon>Eukaryota</taxon>
        <taxon>Metazoa</taxon>
        <taxon>Ecdysozoa</taxon>
        <taxon>Arthropoda</taxon>
        <taxon>Crustacea</taxon>
        <taxon>Branchiopoda</taxon>
        <taxon>Diplostraca</taxon>
        <taxon>Cladocera</taxon>
        <taxon>Anomopoda</taxon>
        <taxon>Daphniidae</taxon>
        <taxon>Daphnia</taxon>
    </lineage>
</organism>
<dbReference type="OrthoDB" id="6359816at2759"/>
<dbReference type="PROSITE" id="PS50097">
    <property type="entry name" value="BTB"/>
    <property type="match status" value="1"/>
</dbReference>
<dbReference type="SMART" id="SM00225">
    <property type="entry name" value="BTB"/>
    <property type="match status" value="1"/>
</dbReference>